<dbReference type="OMA" id="AQTYSEN"/>
<dbReference type="EC" id="2.7.8.11" evidence="5 17"/>
<dbReference type="InParanoid" id="A2E9K9"/>
<evidence type="ECO:0000313" key="21">
    <source>
        <dbReference type="Proteomes" id="UP000001542"/>
    </source>
</evidence>
<keyword evidence="12 17" id="KW-0443">Lipid metabolism</keyword>
<gene>
    <name evidence="20" type="ORF">TVAG_157370</name>
</gene>
<dbReference type="GO" id="GO:0046872">
    <property type="term" value="F:metal ion binding"/>
    <property type="evidence" value="ECO:0007669"/>
    <property type="project" value="UniProtKB-KW"/>
</dbReference>
<feature type="transmembrane region" description="Helical" evidence="19">
    <location>
        <begin position="161"/>
        <end position="181"/>
    </location>
</feature>
<protein>
    <recommendedName>
        <fullName evidence="5 17">CDP-diacylglycerol--inositol 3-phosphatidyltransferase</fullName>
        <ecNumber evidence="5 17">2.7.8.11</ecNumber>
    </recommendedName>
</protein>
<dbReference type="VEuPathDB" id="TrichDB:TVAG_157370"/>
<evidence type="ECO:0000256" key="13">
    <source>
        <dbReference type="ARBA" id="ARBA00023136"/>
    </source>
</evidence>
<proteinExistence type="inferred from homology"/>
<sequence length="205" mass="23747">MVSLYLYIPNLIGYTRIILMFAAYYIADTQPYLFFLFYFLSQFLDMFDGMAARAFNQSTKFGALLDMVTDRCSTVGLLFVIAQRYPKLTLACHFFVWLDIFSHWAHMLATLKAGSASHKIVKDGPWLLRFYYAAHWFMVVLIFAAEGLPCMLYLLSFKEQIPAICVQVVTYLAYALAPLFFTKHFINVIQFFHAANSLDKIEKKE</sequence>
<evidence type="ECO:0000256" key="12">
    <source>
        <dbReference type="ARBA" id="ARBA00023098"/>
    </source>
</evidence>
<comment type="cofactor">
    <cofactor evidence="2">
        <name>Mg(2+)</name>
        <dbReference type="ChEBI" id="CHEBI:18420"/>
    </cofactor>
</comment>
<keyword evidence="13 17" id="KW-0472">Membrane</keyword>
<dbReference type="Gene3D" id="1.20.120.1760">
    <property type="match status" value="1"/>
</dbReference>
<dbReference type="PANTHER" id="PTHR15362">
    <property type="entry name" value="PHOSPHATIDYLINOSITOL SYNTHASE"/>
    <property type="match status" value="1"/>
</dbReference>
<evidence type="ECO:0000256" key="2">
    <source>
        <dbReference type="ARBA" id="ARBA00001946"/>
    </source>
</evidence>
<reference evidence="20" key="2">
    <citation type="journal article" date="2007" name="Science">
        <title>Draft genome sequence of the sexually transmitted pathogen Trichomonas vaginalis.</title>
        <authorList>
            <person name="Carlton J.M."/>
            <person name="Hirt R.P."/>
            <person name="Silva J.C."/>
            <person name="Delcher A.L."/>
            <person name="Schatz M."/>
            <person name="Zhao Q."/>
            <person name="Wortman J.R."/>
            <person name="Bidwell S.L."/>
            <person name="Alsmark U.C.M."/>
            <person name="Besteiro S."/>
            <person name="Sicheritz-Ponten T."/>
            <person name="Noel C.J."/>
            <person name="Dacks J.B."/>
            <person name="Foster P.G."/>
            <person name="Simillion C."/>
            <person name="Van de Peer Y."/>
            <person name="Miranda-Saavedra D."/>
            <person name="Barton G.J."/>
            <person name="Westrop G.D."/>
            <person name="Mueller S."/>
            <person name="Dessi D."/>
            <person name="Fiori P.L."/>
            <person name="Ren Q."/>
            <person name="Paulsen I."/>
            <person name="Zhang H."/>
            <person name="Bastida-Corcuera F.D."/>
            <person name="Simoes-Barbosa A."/>
            <person name="Brown M.T."/>
            <person name="Hayes R.D."/>
            <person name="Mukherjee M."/>
            <person name="Okumura C.Y."/>
            <person name="Schneider R."/>
            <person name="Smith A.J."/>
            <person name="Vanacova S."/>
            <person name="Villalvazo M."/>
            <person name="Haas B.J."/>
            <person name="Pertea M."/>
            <person name="Feldblyum T.V."/>
            <person name="Utterback T.R."/>
            <person name="Shu C.L."/>
            <person name="Osoegawa K."/>
            <person name="de Jong P.J."/>
            <person name="Hrdy I."/>
            <person name="Horvathova L."/>
            <person name="Zubacova Z."/>
            <person name="Dolezal P."/>
            <person name="Malik S.B."/>
            <person name="Logsdon J.M. Jr."/>
            <person name="Henze K."/>
            <person name="Gupta A."/>
            <person name="Wang C.C."/>
            <person name="Dunne R.L."/>
            <person name="Upcroft J.A."/>
            <person name="Upcroft P."/>
            <person name="White O."/>
            <person name="Salzberg S.L."/>
            <person name="Tang P."/>
            <person name="Chiu C.-H."/>
            <person name="Lee Y.-S."/>
            <person name="Embley T.M."/>
            <person name="Coombs G.H."/>
            <person name="Mottram J.C."/>
            <person name="Tachezy J."/>
            <person name="Fraser-Liggett C.M."/>
            <person name="Johnson P.J."/>
        </authorList>
    </citation>
    <scope>NUCLEOTIDE SEQUENCE [LARGE SCALE GENOMIC DNA]</scope>
    <source>
        <strain evidence="20">G3</strain>
    </source>
</reference>
<keyword evidence="16 17" id="KW-1208">Phospholipid metabolism</keyword>
<dbReference type="eggNOG" id="KOG3240">
    <property type="taxonomic scope" value="Eukaryota"/>
</dbReference>
<dbReference type="OrthoDB" id="10251079at2759"/>
<keyword evidence="21" id="KW-1185">Reference proteome</keyword>
<dbReference type="FunCoup" id="A2E9K9">
    <property type="interactions" value="542"/>
</dbReference>
<evidence type="ECO:0000256" key="8">
    <source>
        <dbReference type="ARBA" id="ARBA00022692"/>
    </source>
</evidence>
<evidence type="ECO:0000256" key="7">
    <source>
        <dbReference type="ARBA" id="ARBA00022679"/>
    </source>
</evidence>
<dbReference type="VEuPathDB" id="TrichDB:TVAGG3_0746400"/>
<evidence type="ECO:0000256" key="10">
    <source>
        <dbReference type="ARBA" id="ARBA00022842"/>
    </source>
</evidence>
<dbReference type="KEGG" id="tva:4768596"/>
<dbReference type="InterPro" id="IPR014387">
    <property type="entry name" value="CDP_diag_ino_3_P_euk"/>
</dbReference>
<comment type="subcellular location">
    <subcellularLocation>
        <location evidence="3">Membrane</location>
        <topology evidence="3">Multi-pass membrane protein</topology>
    </subcellularLocation>
</comment>
<reference evidence="20" key="1">
    <citation type="submission" date="2006-10" db="EMBL/GenBank/DDBJ databases">
        <authorList>
            <person name="Amadeo P."/>
            <person name="Zhao Q."/>
            <person name="Wortman J."/>
            <person name="Fraser-Liggett C."/>
            <person name="Carlton J."/>
        </authorList>
    </citation>
    <scope>NUCLEOTIDE SEQUENCE</scope>
    <source>
        <strain evidence="20">G3</strain>
    </source>
</reference>
<feature type="transmembrane region" description="Helical" evidence="19">
    <location>
        <begin position="130"/>
        <end position="155"/>
    </location>
</feature>
<dbReference type="SMR" id="A2E9K9"/>
<comment type="cofactor">
    <cofactor evidence="1">
        <name>Mn(2+)</name>
        <dbReference type="ChEBI" id="CHEBI:29035"/>
    </cofactor>
</comment>
<dbReference type="Proteomes" id="UP000001542">
    <property type="component" value="Unassembled WGS sequence"/>
</dbReference>
<name>A2E9K9_TRIV3</name>
<accession>A2E9K9</accession>
<keyword evidence="9" id="KW-0479">Metal-binding</keyword>
<evidence type="ECO:0000256" key="9">
    <source>
        <dbReference type="ARBA" id="ARBA00022723"/>
    </source>
</evidence>
<comment type="similarity">
    <text evidence="4 17 18">Belongs to the CDP-alcohol phosphatidyltransferase class-I family.</text>
</comment>
<dbReference type="InterPro" id="IPR000462">
    <property type="entry name" value="CDP-OH_P_trans"/>
</dbReference>
<keyword evidence="10" id="KW-0460">Magnesium</keyword>
<evidence type="ECO:0000256" key="14">
    <source>
        <dbReference type="ARBA" id="ARBA00023209"/>
    </source>
</evidence>
<dbReference type="FunFam" id="1.20.120.1760:FF:000003">
    <property type="entry name" value="CDP-diacylglycerol--inositol 3-phosphatidyltransferase"/>
    <property type="match status" value="1"/>
</dbReference>
<dbReference type="PIRSF" id="PIRSF000848">
    <property type="entry name" value="CDP_diag_ino_3_P"/>
    <property type="match status" value="1"/>
</dbReference>
<dbReference type="GO" id="GO:0005794">
    <property type="term" value="C:Golgi apparatus"/>
    <property type="evidence" value="ECO:0000318"/>
    <property type="project" value="GO_Central"/>
</dbReference>
<keyword evidence="14 17" id="KW-0594">Phospholipid biosynthesis</keyword>
<evidence type="ECO:0000256" key="18">
    <source>
        <dbReference type="RuleBase" id="RU003750"/>
    </source>
</evidence>
<keyword evidence="6 17" id="KW-0444">Lipid biosynthesis</keyword>
<evidence type="ECO:0000256" key="4">
    <source>
        <dbReference type="ARBA" id="ARBA00010441"/>
    </source>
</evidence>
<dbReference type="GO" id="GO:0003881">
    <property type="term" value="F:CDP-diacylglycerol-inositol 3-phosphatidyltransferase activity"/>
    <property type="evidence" value="ECO:0000318"/>
    <property type="project" value="GO_Central"/>
</dbReference>
<dbReference type="PROSITE" id="PS00379">
    <property type="entry name" value="CDP_ALCOHOL_P_TRANSF"/>
    <property type="match status" value="1"/>
</dbReference>
<evidence type="ECO:0000256" key="11">
    <source>
        <dbReference type="ARBA" id="ARBA00022989"/>
    </source>
</evidence>
<evidence type="ECO:0000256" key="6">
    <source>
        <dbReference type="ARBA" id="ARBA00022516"/>
    </source>
</evidence>
<dbReference type="PANTHER" id="PTHR15362:SF4">
    <property type="entry name" value="CDP-DIACYLGLYCEROL--INOSITOL 3-PHOSPHATIDYLTRANSFERASE"/>
    <property type="match status" value="1"/>
</dbReference>
<keyword evidence="15" id="KW-0464">Manganese</keyword>
<dbReference type="InterPro" id="IPR048254">
    <property type="entry name" value="CDP_ALCOHOL_P_TRANSF_CS"/>
</dbReference>
<dbReference type="GO" id="GO:0006661">
    <property type="term" value="P:phosphatidylinositol biosynthetic process"/>
    <property type="evidence" value="ECO:0000318"/>
    <property type="project" value="GO_Central"/>
</dbReference>
<feature type="transmembrane region" description="Helical" evidence="19">
    <location>
        <begin position="32"/>
        <end position="51"/>
    </location>
</feature>
<evidence type="ECO:0000256" key="19">
    <source>
        <dbReference type="SAM" id="Phobius"/>
    </source>
</evidence>
<dbReference type="AlphaFoldDB" id="A2E9K9"/>
<keyword evidence="11 19" id="KW-1133">Transmembrane helix</keyword>
<evidence type="ECO:0000313" key="20">
    <source>
        <dbReference type="EMBL" id="EAY10660.1"/>
    </source>
</evidence>
<evidence type="ECO:0000256" key="15">
    <source>
        <dbReference type="ARBA" id="ARBA00023211"/>
    </source>
</evidence>
<evidence type="ECO:0000256" key="16">
    <source>
        <dbReference type="ARBA" id="ARBA00023264"/>
    </source>
</evidence>
<dbReference type="RefSeq" id="XP_001322883.1">
    <property type="nucleotide sequence ID" value="XM_001322848.1"/>
</dbReference>
<feature type="transmembrane region" description="Helical" evidence="19">
    <location>
        <begin position="7"/>
        <end position="26"/>
    </location>
</feature>
<dbReference type="InterPro" id="IPR043130">
    <property type="entry name" value="CDP-OH_PTrfase_TM_dom"/>
</dbReference>
<keyword evidence="8 19" id="KW-0812">Transmembrane</keyword>
<dbReference type="Pfam" id="PF01066">
    <property type="entry name" value="CDP-OH_P_transf"/>
    <property type="match status" value="1"/>
</dbReference>
<dbReference type="STRING" id="5722.A2E9K9"/>
<evidence type="ECO:0000256" key="1">
    <source>
        <dbReference type="ARBA" id="ARBA00001936"/>
    </source>
</evidence>
<evidence type="ECO:0000256" key="17">
    <source>
        <dbReference type="PIRNR" id="PIRNR000848"/>
    </source>
</evidence>
<comment type="catalytic activity">
    <reaction evidence="17">
        <text>a CDP-1,2-diacyl-sn-glycerol + myo-inositol = a 1,2-diacyl-sn-glycero-3-phospho-(1D-myo-inositol) + CMP + H(+)</text>
        <dbReference type="Rhea" id="RHEA:11580"/>
        <dbReference type="ChEBI" id="CHEBI:15378"/>
        <dbReference type="ChEBI" id="CHEBI:17268"/>
        <dbReference type="ChEBI" id="CHEBI:57880"/>
        <dbReference type="ChEBI" id="CHEBI:58332"/>
        <dbReference type="ChEBI" id="CHEBI:60377"/>
        <dbReference type="EC" id="2.7.8.11"/>
    </reaction>
</comment>
<evidence type="ECO:0000256" key="5">
    <source>
        <dbReference type="ARBA" id="ARBA00013212"/>
    </source>
</evidence>
<dbReference type="EMBL" id="DS113334">
    <property type="protein sequence ID" value="EAY10660.1"/>
    <property type="molecule type" value="Genomic_DNA"/>
</dbReference>
<dbReference type="GO" id="GO:0016020">
    <property type="term" value="C:membrane"/>
    <property type="evidence" value="ECO:0007669"/>
    <property type="project" value="UniProtKB-SubCell"/>
</dbReference>
<organism evidence="20 21">
    <name type="scientific">Trichomonas vaginalis (strain ATCC PRA-98 / G3)</name>
    <dbReference type="NCBI Taxonomy" id="412133"/>
    <lineage>
        <taxon>Eukaryota</taxon>
        <taxon>Metamonada</taxon>
        <taxon>Parabasalia</taxon>
        <taxon>Trichomonadida</taxon>
        <taxon>Trichomonadidae</taxon>
        <taxon>Trichomonas</taxon>
    </lineage>
</organism>
<evidence type="ECO:0000256" key="3">
    <source>
        <dbReference type="ARBA" id="ARBA00004141"/>
    </source>
</evidence>
<keyword evidence="7 17" id="KW-0808">Transferase</keyword>